<protein>
    <submittedName>
        <fullName evidence="1">Uncharacterized protein</fullName>
    </submittedName>
</protein>
<accession>A0A202FFL0</accession>
<comment type="caution">
    <text evidence="1">The sequence shown here is derived from an EMBL/GenBank/DDBJ whole genome shotgun (WGS) entry which is preliminary data.</text>
</comment>
<name>A0A202FFL0_9LACO</name>
<gene>
    <name evidence="1" type="ORF">LKACC16343_00378</name>
</gene>
<evidence type="ECO:0000313" key="2">
    <source>
        <dbReference type="Proteomes" id="UP000196232"/>
    </source>
</evidence>
<proteinExistence type="predicted"/>
<dbReference type="EMBL" id="MYFM01000001">
    <property type="protein sequence ID" value="OVE99266.1"/>
    <property type="molecule type" value="Genomic_DNA"/>
</dbReference>
<reference evidence="1 2" key="1">
    <citation type="submission" date="2017-03" db="EMBL/GenBank/DDBJ databases">
        <title>Genome sequence of Lactobacillus bobalius KACC 16343.</title>
        <authorList>
            <person name="Chun J."/>
        </authorList>
    </citation>
    <scope>NUCLEOTIDE SEQUENCE [LARGE SCALE GENOMIC DNA]</scope>
    <source>
        <strain evidence="1 2">KACC 16343</strain>
    </source>
</reference>
<dbReference type="AlphaFoldDB" id="A0A202FFL0"/>
<organism evidence="1 2">
    <name type="scientific">Companilactobacillus bobalius</name>
    <dbReference type="NCBI Taxonomy" id="2801451"/>
    <lineage>
        <taxon>Bacteria</taxon>
        <taxon>Bacillati</taxon>
        <taxon>Bacillota</taxon>
        <taxon>Bacilli</taxon>
        <taxon>Lactobacillales</taxon>
        <taxon>Lactobacillaceae</taxon>
        <taxon>Companilactobacillus</taxon>
    </lineage>
</organism>
<sequence length="55" mass="6272">MPLSFAGLFVGSNDDETKQNFESVKTKLDNAMQKMLRIAYGYNILTMTLLRPIVF</sequence>
<evidence type="ECO:0000313" key="1">
    <source>
        <dbReference type="EMBL" id="OVE99266.1"/>
    </source>
</evidence>
<dbReference type="Proteomes" id="UP000196232">
    <property type="component" value="Unassembled WGS sequence"/>
</dbReference>